<feature type="compositionally biased region" description="Polar residues" evidence="1">
    <location>
        <begin position="50"/>
        <end position="59"/>
    </location>
</feature>
<keyword evidence="3" id="KW-1185">Reference proteome</keyword>
<sequence length="66" mass="6804">MADSPSGVFSTIITIILKQWGSHRGVSQGEGQESLPSDKVLAAVLHNSPGGMQQASRRQGGTGKGV</sequence>
<evidence type="ECO:0000313" key="2">
    <source>
        <dbReference type="EMBL" id="GFH26707.1"/>
    </source>
</evidence>
<organism evidence="2 3">
    <name type="scientific">Haematococcus lacustris</name>
    <name type="common">Green alga</name>
    <name type="synonym">Haematococcus pluvialis</name>
    <dbReference type="NCBI Taxonomy" id="44745"/>
    <lineage>
        <taxon>Eukaryota</taxon>
        <taxon>Viridiplantae</taxon>
        <taxon>Chlorophyta</taxon>
        <taxon>core chlorophytes</taxon>
        <taxon>Chlorophyceae</taxon>
        <taxon>CS clade</taxon>
        <taxon>Chlamydomonadales</taxon>
        <taxon>Haematococcaceae</taxon>
        <taxon>Haematococcus</taxon>
    </lineage>
</organism>
<proteinExistence type="predicted"/>
<name>A0A699ZV02_HAELA</name>
<protein>
    <submittedName>
        <fullName evidence="2">Uncharacterized protein</fullName>
    </submittedName>
</protein>
<comment type="caution">
    <text evidence="2">The sequence shown here is derived from an EMBL/GenBank/DDBJ whole genome shotgun (WGS) entry which is preliminary data.</text>
</comment>
<gene>
    <name evidence="2" type="ORF">HaLaN_24899</name>
</gene>
<evidence type="ECO:0000256" key="1">
    <source>
        <dbReference type="SAM" id="MobiDB-lite"/>
    </source>
</evidence>
<feature type="region of interest" description="Disordered" evidence="1">
    <location>
        <begin position="45"/>
        <end position="66"/>
    </location>
</feature>
<dbReference type="AlphaFoldDB" id="A0A699ZV02"/>
<evidence type="ECO:0000313" key="3">
    <source>
        <dbReference type="Proteomes" id="UP000485058"/>
    </source>
</evidence>
<dbReference type="EMBL" id="BLLF01003212">
    <property type="protein sequence ID" value="GFH26707.1"/>
    <property type="molecule type" value="Genomic_DNA"/>
</dbReference>
<reference evidence="2 3" key="1">
    <citation type="submission" date="2020-02" db="EMBL/GenBank/DDBJ databases">
        <title>Draft genome sequence of Haematococcus lacustris strain NIES-144.</title>
        <authorList>
            <person name="Morimoto D."/>
            <person name="Nakagawa S."/>
            <person name="Yoshida T."/>
            <person name="Sawayama S."/>
        </authorList>
    </citation>
    <scope>NUCLEOTIDE SEQUENCE [LARGE SCALE GENOMIC DNA]</scope>
    <source>
        <strain evidence="2 3">NIES-144</strain>
    </source>
</reference>
<dbReference type="Proteomes" id="UP000485058">
    <property type="component" value="Unassembled WGS sequence"/>
</dbReference>
<accession>A0A699ZV02</accession>